<accession>A0B834</accession>
<dbReference type="InterPro" id="IPR029063">
    <property type="entry name" value="SAM-dependent_MTases_sf"/>
</dbReference>
<dbReference type="GO" id="GO:0008168">
    <property type="term" value="F:methyltransferase activity"/>
    <property type="evidence" value="ECO:0007669"/>
    <property type="project" value="UniProtKB-KW"/>
</dbReference>
<dbReference type="SUPFAM" id="SSF53335">
    <property type="entry name" value="S-adenosyl-L-methionine-dependent methyltransferases"/>
    <property type="match status" value="1"/>
</dbReference>
<keyword evidence="2" id="KW-0812">Transmembrane</keyword>
<protein>
    <submittedName>
        <fullName evidence="3">Methyltransferase type 11</fullName>
    </submittedName>
</protein>
<dbReference type="CDD" id="cd02440">
    <property type="entry name" value="AdoMet_MTases"/>
    <property type="match status" value="1"/>
</dbReference>
<keyword evidence="3" id="KW-0808">Transferase</keyword>
<evidence type="ECO:0000256" key="2">
    <source>
        <dbReference type="SAM" id="Phobius"/>
    </source>
</evidence>
<dbReference type="AlphaFoldDB" id="A0B834"/>
<dbReference type="KEGG" id="mtp:Mthe_1074"/>
<keyword evidence="4" id="KW-1185">Reference proteome</keyword>
<proteinExistence type="predicted"/>
<dbReference type="GO" id="GO:0032259">
    <property type="term" value="P:methylation"/>
    <property type="evidence" value="ECO:0007669"/>
    <property type="project" value="UniProtKB-KW"/>
</dbReference>
<dbReference type="STRING" id="349307.Mthe_1074"/>
<keyword evidence="2" id="KW-1133">Transmembrane helix</keyword>
<keyword evidence="2" id="KW-0472">Membrane</keyword>
<reference evidence="3 4" key="1">
    <citation type="submission" date="2006-10" db="EMBL/GenBank/DDBJ databases">
        <title>Complete sequence of Methanosaeta thermophila PT.</title>
        <authorList>
            <consortium name="US DOE Joint Genome Institute"/>
            <person name="Copeland A."/>
            <person name="Lucas S."/>
            <person name="Lapidus A."/>
            <person name="Barry K."/>
            <person name="Detter J.C."/>
            <person name="Glavina del Rio T."/>
            <person name="Hammon N."/>
            <person name="Israni S."/>
            <person name="Pitluck S."/>
            <person name="Chain P."/>
            <person name="Malfatti S."/>
            <person name="Shin M."/>
            <person name="Vergez L."/>
            <person name="Schmutz J."/>
            <person name="Larimer F."/>
            <person name="Land M."/>
            <person name="Hauser L."/>
            <person name="Kyrpides N."/>
            <person name="Kim E."/>
            <person name="Smith K.S."/>
            <person name="Ingram-Smith C."/>
            <person name="Richardson P."/>
        </authorList>
    </citation>
    <scope>NUCLEOTIDE SEQUENCE [LARGE SCALE GENOMIC DNA]</scope>
    <source>
        <strain evidence="4">DSM 6194 / JCM 14653 / NBRC 101360 / PT</strain>
    </source>
</reference>
<dbReference type="HOGENOM" id="CLU_030796_1_0_2"/>
<dbReference type="Proteomes" id="UP000000674">
    <property type="component" value="Chromosome"/>
</dbReference>
<feature type="coiled-coil region" evidence="1">
    <location>
        <begin position="246"/>
        <end position="306"/>
    </location>
</feature>
<sequence>MEREPAEILDNDGFYLEFENRFRGSQELVRSRLYVYLPFVLPLKSIYGELRAVDLGCGRGEWLELLKENGFQAEGVDLDDAMVNTCRSKGLSVEKADAIEHLERLDDESAVIVSGFHIIEHIPFESVKKLVKDAYRVLKPGGLLILETPNPESLIVSTTEFYLDPTHKRPIPPNLLHFLVECSGFARIKILRLNEPSQIQNPDEMSLADVFFGVSPDYAVVAQKGTSKEQMSLFDRAFDKKHGLARDELVMRYAEKEKQLIAYERERWRWLESEWRVMNSKIDRLADEMYQTLESERARAQMLERELRSVYSSKCWQITAPLRVGFDLLLGLKATIIDMPTKLRRKVVYVIMMVLGGFANFVLSHSILRRMAAYMLKRSRRLDAFSKSVLSSGLVERSVGSGDHSCLHLPPDISELSHHARHIYRDLKEATERSRR</sequence>
<name>A0B834_METTP</name>
<dbReference type="Gene3D" id="3.40.50.150">
    <property type="entry name" value="Vaccinia Virus protein VP39"/>
    <property type="match status" value="1"/>
</dbReference>
<organism evidence="3 4">
    <name type="scientific">Methanothrix thermoacetophila (strain DSM 6194 / JCM 14653 / NBRC 101360 / PT)</name>
    <name type="common">Methanosaeta thermophila</name>
    <dbReference type="NCBI Taxonomy" id="349307"/>
    <lineage>
        <taxon>Archaea</taxon>
        <taxon>Methanobacteriati</taxon>
        <taxon>Methanobacteriota</taxon>
        <taxon>Stenosarchaea group</taxon>
        <taxon>Methanomicrobia</taxon>
        <taxon>Methanotrichales</taxon>
        <taxon>Methanotrichaceae</taxon>
        <taxon>Methanothrix</taxon>
    </lineage>
</organism>
<evidence type="ECO:0000313" key="4">
    <source>
        <dbReference type="Proteomes" id="UP000000674"/>
    </source>
</evidence>
<dbReference type="Pfam" id="PF13489">
    <property type="entry name" value="Methyltransf_23"/>
    <property type="match status" value="1"/>
</dbReference>
<feature type="transmembrane region" description="Helical" evidence="2">
    <location>
        <begin position="347"/>
        <end position="368"/>
    </location>
</feature>
<evidence type="ECO:0000313" key="3">
    <source>
        <dbReference type="EMBL" id="ABK14858.1"/>
    </source>
</evidence>
<dbReference type="EMBL" id="CP000477">
    <property type="protein sequence ID" value="ABK14858.1"/>
    <property type="molecule type" value="Genomic_DNA"/>
</dbReference>
<gene>
    <name evidence="3" type="ordered locus">Mthe_1074</name>
</gene>
<keyword evidence="3" id="KW-0489">Methyltransferase</keyword>
<evidence type="ECO:0000256" key="1">
    <source>
        <dbReference type="SAM" id="Coils"/>
    </source>
</evidence>
<keyword evidence="1" id="KW-0175">Coiled coil</keyword>
<dbReference type="PANTHER" id="PTHR43861">
    <property type="entry name" value="TRANS-ACONITATE 2-METHYLTRANSFERASE-RELATED"/>
    <property type="match status" value="1"/>
</dbReference>